<evidence type="ECO:0000313" key="5">
    <source>
        <dbReference type="Proteomes" id="UP000002051"/>
    </source>
</evidence>
<dbReference type="KEGG" id="mtr:11439880"/>
<feature type="region of interest" description="Disordered" evidence="1">
    <location>
        <begin position="492"/>
        <end position="545"/>
    </location>
</feature>
<dbReference type="PaxDb" id="3880-AES90141"/>
<sequence length="545" mass="61122">MEDDEEVARGFDKITDIDQSKDVWVLAVRIVDLWPVIGKYKSESLEMIIKDAEADVIHITLPKEFLNAFKPQLFLNQTYEMENFKVSNNDSVVKACDHRFRLTITGATVISKQDFPDIPMASFNFKDFGEVLDGKYRPDLVVDVIGAFQDVTNTNRGNGRLRSITFTLKDASGNILHCCLWDDHAKLCADEFDKFDGTQPQPFVILVKHARVKPEQAPYPLCFTNTWDGTRVMFNPPLLDVALFKEKFKDLPSDALSLSQTASQYSQASQFSQNTDIMSNAKFLSLAEISNISQELSCVTVAEIIKLNATRHGWTYDGCNQCTRSVKLEGDKWMCYHKHKNDEPLPRYKVEVTAVHKEEKIRFIFWDDLSASILKISAAELRKKMVRAGHTNPRTYPKTLDKLLQKKKVFKIKALPGGNPCSVLQVSDSEPLLANLEKQFGLVEASSSKEPLGLEMADIGTSSKQSVSLGFLELSSKDTSMVAVESLCGENDLSVTSSTPPAKRLSMDDTDSEVVPATQDVQPTQRSTTKVTKPPRNTKTPKTER</sequence>
<dbReference type="CDD" id="cd04480">
    <property type="entry name" value="RPA1_DBD_A_like"/>
    <property type="match status" value="1"/>
</dbReference>
<dbReference type="GO" id="GO:0007004">
    <property type="term" value="P:telomere maintenance via telomerase"/>
    <property type="evidence" value="ECO:0000318"/>
    <property type="project" value="GO_Central"/>
</dbReference>
<dbReference type="STRING" id="3880.G7JK31"/>
<dbReference type="OMA" id="CNDAAHA"/>
<keyword evidence="5" id="KW-1185">Reference proteome</keyword>
<feature type="domain" description="Replication protein A 70 kDa DNA-binding subunit B/D first OB fold" evidence="2">
    <location>
        <begin position="10"/>
        <end position="112"/>
    </location>
</feature>
<dbReference type="Pfam" id="PF02721">
    <property type="entry name" value="DUF223"/>
    <property type="match status" value="1"/>
</dbReference>
<evidence type="ECO:0000256" key="1">
    <source>
        <dbReference type="SAM" id="MobiDB-lite"/>
    </source>
</evidence>
<feature type="compositionally biased region" description="Low complexity" evidence="1">
    <location>
        <begin position="528"/>
        <end position="545"/>
    </location>
</feature>
<reference evidence="4" key="3">
    <citation type="submission" date="2015-04" db="UniProtKB">
        <authorList>
            <consortium name="EnsemblPlants"/>
        </authorList>
    </citation>
    <scope>IDENTIFICATION</scope>
    <source>
        <strain evidence="4">cv. Jemalong A17</strain>
    </source>
</reference>
<accession>G7JK31</accession>
<dbReference type="EMBL" id="CM001220">
    <property type="protein sequence ID" value="AES90141.1"/>
    <property type="molecule type" value="Genomic_DNA"/>
</dbReference>
<dbReference type="eggNOG" id="KOG0851">
    <property type="taxonomic scope" value="Eukaryota"/>
</dbReference>
<dbReference type="AlphaFoldDB" id="G7JK31"/>
<dbReference type="Gene3D" id="2.40.50.140">
    <property type="entry name" value="Nucleic acid-binding proteins"/>
    <property type="match status" value="3"/>
</dbReference>
<proteinExistence type="predicted"/>
<evidence type="ECO:0000313" key="4">
    <source>
        <dbReference type="EnsemblPlants" id="AES90141"/>
    </source>
</evidence>
<dbReference type="GO" id="GO:0006289">
    <property type="term" value="P:nucleotide-excision repair"/>
    <property type="evidence" value="ECO:0000318"/>
    <property type="project" value="GO_Central"/>
</dbReference>
<dbReference type="Proteomes" id="UP000002051">
    <property type="component" value="Chromosome 4"/>
</dbReference>
<dbReference type="GO" id="GO:0005662">
    <property type="term" value="C:DNA replication factor A complex"/>
    <property type="evidence" value="ECO:0000318"/>
    <property type="project" value="GO_Central"/>
</dbReference>
<name>G7JK31_MEDTR</name>
<dbReference type="HOGENOM" id="CLU_029003_1_0_1"/>
<reference evidence="3 5" key="1">
    <citation type="journal article" date="2011" name="Nature">
        <title>The Medicago genome provides insight into the evolution of rhizobial symbioses.</title>
        <authorList>
            <person name="Young N.D."/>
            <person name="Debelle F."/>
            <person name="Oldroyd G.E."/>
            <person name="Geurts R."/>
            <person name="Cannon S.B."/>
            <person name="Udvardi M.K."/>
            <person name="Benedito V.A."/>
            <person name="Mayer K.F."/>
            <person name="Gouzy J."/>
            <person name="Schoof H."/>
            <person name="Van de Peer Y."/>
            <person name="Proost S."/>
            <person name="Cook D.R."/>
            <person name="Meyers B.C."/>
            <person name="Spannagl M."/>
            <person name="Cheung F."/>
            <person name="De Mita S."/>
            <person name="Krishnakumar V."/>
            <person name="Gundlach H."/>
            <person name="Zhou S."/>
            <person name="Mudge J."/>
            <person name="Bharti A.K."/>
            <person name="Murray J.D."/>
            <person name="Naoumkina M.A."/>
            <person name="Rosen B."/>
            <person name="Silverstein K.A."/>
            <person name="Tang H."/>
            <person name="Rombauts S."/>
            <person name="Zhao P.X."/>
            <person name="Zhou P."/>
            <person name="Barbe V."/>
            <person name="Bardou P."/>
            <person name="Bechner M."/>
            <person name="Bellec A."/>
            <person name="Berger A."/>
            <person name="Berges H."/>
            <person name="Bidwell S."/>
            <person name="Bisseling T."/>
            <person name="Choisne N."/>
            <person name="Couloux A."/>
            <person name="Denny R."/>
            <person name="Deshpande S."/>
            <person name="Dai X."/>
            <person name="Doyle J.J."/>
            <person name="Dudez A.M."/>
            <person name="Farmer A.D."/>
            <person name="Fouteau S."/>
            <person name="Franken C."/>
            <person name="Gibelin C."/>
            <person name="Gish J."/>
            <person name="Goldstein S."/>
            <person name="Gonzalez A.J."/>
            <person name="Green P.J."/>
            <person name="Hallab A."/>
            <person name="Hartog M."/>
            <person name="Hua A."/>
            <person name="Humphray S.J."/>
            <person name="Jeong D.H."/>
            <person name="Jing Y."/>
            <person name="Jocker A."/>
            <person name="Kenton S.M."/>
            <person name="Kim D.J."/>
            <person name="Klee K."/>
            <person name="Lai H."/>
            <person name="Lang C."/>
            <person name="Lin S."/>
            <person name="Macmil S.L."/>
            <person name="Magdelenat G."/>
            <person name="Matthews L."/>
            <person name="McCorrison J."/>
            <person name="Monaghan E.L."/>
            <person name="Mun J.H."/>
            <person name="Najar F.Z."/>
            <person name="Nicholson C."/>
            <person name="Noirot C."/>
            <person name="O'Bleness M."/>
            <person name="Paule C.R."/>
            <person name="Poulain J."/>
            <person name="Prion F."/>
            <person name="Qin B."/>
            <person name="Qu C."/>
            <person name="Retzel E.F."/>
            <person name="Riddle C."/>
            <person name="Sallet E."/>
            <person name="Samain S."/>
            <person name="Samson N."/>
            <person name="Sanders I."/>
            <person name="Saurat O."/>
            <person name="Scarpelli C."/>
            <person name="Schiex T."/>
            <person name="Segurens B."/>
            <person name="Severin A.J."/>
            <person name="Sherrier D.J."/>
            <person name="Shi R."/>
            <person name="Sims S."/>
            <person name="Singer S.R."/>
            <person name="Sinharoy S."/>
            <person name="Sterck L."/>
            <person name="Viollet A."/>
            <person name="Wang B.B."/>
            <person name="Wang K."/>
            <person name="Wang M."/>
            <person name="Wang X."/>
            <person name="Warfsmann J."/>
            <person name="Weissenbach J."/>
            <person name="White D.D."/>
            <person name="White J.D."/>
            <person name="Wiley G.B."/>
            <person name="Wincker P."/>
            <person name="Xing Y."/>
            <person name="Yang L."/>
            <person name="Yao Z."/>
            <person name="Ying F."/>
            <person name="Zhai J."/>
            <person name="Zhou L."/>
            <person name="Zuber A."/>
            <person name="Denarie J."/>
            <person name="Dixon R.A."/>
            <person name="May G.D."/>
            <person name="Schwartz D.C."/>
            <person name="Rogers J."/>
            <person name="Quetier F."/>
            <person name="Town C.D."/>
            <person name="Roe B.A."/>
        </authorList>
    </citation>
    <scope>NUCLEOTIDE SEQUENCE [LARGE SCALE GENOMIC DNA]</scope>
    <source>
        <strain evidence="3">A17</strain>
        <strain evidence="4 5">cv. Jemalong A17</strain>
    </source>
</reference>
<dbReference type="InterPro" id="IPR012340">
    <property type="entry name" value="NA-bd_OB-fold"/>
</dbReference>
<dbReference type="GO" id="GO:0043047">
    <property type="term" value="F:single-stranded telomeric DNA binding"/>
    <property type="evidence" value="ECO:0000318"/>
    <property type="project" value="GO_Central"/>
</dbReference>
<gene>
    <name evidence="4" type="primary">11439880</name>
    <name evidence="3" type="ordered locus">MTR_4g085760</name>
</gene>
<dbReference type="GO" id="GO:0051321">
    <property type="term" value="P:meiotic cell cycle"/>
    <property type="evidence" value="ECO:0000318"/>
    <property type="project" value="GO_Central"/>
</dbReference>
<dbReference type="SUPFAM" id="SSF50249">
    <property type="entry name" value="Nucleic acid-binding proteins"/>
    <property type="match status" value="3"/>
</dbReference>
<dbReference type="OrthoDB" id="1429915at2759"/>
<dbReference type="CDD" id="cd04481">
    <property type="entry name" value="RPA1_DBD_B_like"/>
    <property type="match status" value="1"/>
</dbReference>
<protein>
    <submittedName>
        <fullName evidence="3">Replication factor-A carboxy-terminal domain protein</fullName>
    </submittedName>
</protein>
<dbReference type="InterPro" id="IPR003871">
    <property type="entry name" value="RFA1B/D_OB_1st"/>
</dbReference>
<evidence type="ECO:0000259" key="2">
    <source>
        <dbReference type="Pfam" id="PF02721"/>
    </source>
</evidence>
<evidence type="ECO:0000313" key="3">
    <source>
        <dbReference type="EMBL" id="AES90141.1"/>
    </source>
</evidence>
<dbReference type="PANTHER" id="PTHR47165">
    <property type="entry name" value="OS03G0429900 PROTEIN"/>
    <property type="match status" value="1"/>
</dbReference>
<dbReference type="GO" id="GO:0000724">
    <property type="term" value="P:double-strand break repair via homologous recombination"/>
    <property type="evidence" value="ECO:0000318"/>
    <property type="project" value="GO_Central"/>
</dbReference>
<dbReference type="GO" id="GO:0006260">
    <property type="term" value="P:DNA replication"/>
    <property type="evidence" value="ECO:0000318"/>
    <property type="project" value="GO_Central"/>
</dbReference>
<dbReference type="GO" id="GO:0003684">
    <property type="term" value="F:damaged DNA binding"/>
    <property type="evidence" value="ECO:0000318"/>
    <property type="project" value="GO_Central"/>
</dbReference>
<organism evidence="3 5">
    <name type="scientific">Medicago truncatula</name>
    <name type="common">Barrel medic</name>
    <name type="synonym">Medicago tribuloides</name>
    <dbReference type="NCBI Taxonomy" id="3880"/>
    <lineage>
        <taxon>Eukaryota</taxon>
        <taxon>Viridiplantae</taxon>
        <taxon>Streptophyta</taxon>
        <taxon>Embryophyta</taxon>
        <taxon>Tracheophyta</taxon>
        <taxon>Spermatophyta</taxon>
        <taxon>Magnoliopsida</taxon>
        <taxon>eudicotyledons</taxon>
        <taxon>Gunneridae</taxon>
        <taxon>Pentapetalae</taxon>
        <taxon>rosids</taxon>
        <taxon>fabids</taxon>
        <taxon>Fabales</taxon>
        <taxon>Fabaceae</taxon>
        <taxon>Papilionoideae</taxon>
        <taxon>50 kb inversion clade</taxon>
        <taxon>NPAAA clade</taxon>
        <taxon>Hologalegina</taxon>
        <taxon>IRL clade</taxon>
        <taxon>Trifolieae</taxon>
        <taxon>Medicago</taxon>
    </lineage>
</organism>
<dbReference type="PANTHER" id="PTHR47165:SF4">
    <property type="entry name" value="OS03G0429900 PROTEIN"/>
    <property type="match status" value="1"/>
</dbReference>
<dbReference type="EnsemblPlants" id="AES90141">
    <property type="protein sequence ID" value="AES90141"/>
    <property type="gene ID" value="MTR_4g085760"/>
</dbReference>
<reference evidence="3 5" key="2">
    <citation type="journal article" date="2014" name="BMC Genomics">
        <title>An improved genome release (version Mt4.0) for the model legume Medicago truncatula.</title>
        <authorList>
            <person name="Tang H."/>
            <person name="Krishnakumar V."/>
            <person name="Bidwell S."/>
            <person name="Rosen B."/>
            <person name="Chan A."/>
            <person name="Zhou S."/>
            <person name="Gentzbittel L."/>
            <person name="Childs K.L."/>
            <person name="Yandell M."/>
            <person name="Gundlach H."/>
            <person name="Mayer K.F."/>
            <person name="Schwartz D.C."/>
            <person name="Town C.D."/>
        </authorList>
    </citation>
    <scope>GENOME REANNOTATION</scope>
    <source>
        <strain evidence="4 5">cv. Jemalong A17</strain>
    </source>
</reference>